<dbReference type="PROSITE" id="PS00356">
    <property type="entry name" value="HTH_LACI_1"/>
    <property type="match status" value="1"/>
</dbReference>
<dbReference type="GO" id="GO:0000976">
    <property type="term" value="F:transcription cis-regulatory region binding"/>
    <property type="evidence" value="ECO:0007669"/>
    <property type="project" value="TreeGrafter"/>
</dbReference>
<proteinExistence type="predicted"/>
<sequence>MPPILDFEETILMPPKRSLSANEGSREPSGDPVSDRVTIQDVAKAAGVSNSSVSNYMNGRLHRLGPETRTRIADAITRLGFRPNQAARQLKTGKTHGIALVVPSIVNPFNGQLVFAIEQAAVKSGYGVHLCNTMRDPKVEKGFLENLVGIGVTDLITIAPLNTRRGYYAGQNDLSVVAIDANRSDLRLPKVDTINLDHEAAIALAVEHLYDLGHRCIAYVSDPLITHSRVMRMSGFKRAMQERDLSADLIVLLDPEHGARDIADAEMVDVGRYAAPQVLKLDVRPTAVIAFNDMIALGLMASFRQAGMSVPDDISIVGIDDVWVSQLSYPGLTSVRQPIEAMGAAAVERITNPSAVLAGAGTDTLFLPELMIRQSCGKPPRPSGRVRKPPEA</sequence>
<feature type="domain" description="HTH lacI-type" evidence="5">
    <location>
        <begin position="37"/>
        <end position="92"/>
    </location>
</feature>
<dbReference type="InterPro" id="IPR000843">
    <property type="entry name" value="HTH_LacI"/>
</dbReference>
<evidence type="ECO:0000256" key="3">
    <source>
        <dbReference type="ARBA" id="ARBA00023163"/>
    </source>
</evidence>
<dbReference type="Proteomes" id="UP000295043">
    <property type="component" value="Unassembled WGS sequence"/>
</dbReference>
<keyword evidence="1" id="KW-0805">Transcription regulation</keyword>
<dbReference type="EMBL" id="SLVU01000023">
    <property type="protein sequence ID" value="TCN22826.1"/>
    <property type="molecule type" value="Genomic_DNA"/>
</dbReference>
<evidence type="ECO:0000259" key="5">
    <source>
        <dbReference type="PROSITE" id="PS50932"/>
    </source>
</evidence>
<protein>
    <submittedName>
        <fullName evidence="6">DNA-binding LacI/PurR family transcriptional regulator</fullName>
    </submittedName>
</protein>
<dbReference type="CDD" id="cd01392">
    <property type="entry name" value="HTH_LacI"/>
    <property type="match status" value="1"/>
</dbReference>
<reference evidence="6 7" key="1">
    <citation type="submission" date="2019-03" db="EMBL/GenBank/DDBJ databases">
        <title>Genomic Encyclopedia of Type Strains, Phase IV (KMG-V): Genome sequencing to study the core and pangenomes of soil and plant-associated prokaryotes.</title>
        <authorList>
            <person name="Whitman W."/>
        </authorList>
    </citation>
    <scope>NUCLEOTIDE SEQUENCE [LARGE SCALE GENOMIC DNA]</scope>
    <source>
        <strain evidence="6 7">23C40</strain>
    </source>
</reference>
<dbReference type="Gene3D" id="3.40.50.2300">
    <property type="match status" value="2"/>
</dbReference>
<keyword evidence="2 6" id="KW-0238">DNA-binding</keyword>
<dbReference type="Pfam" id="PF13377">
    <property type="entry name" value="Peripla_BP_3"/>
    <property type="match status" value="1"/>
</dbReference>
<dbReference type="SUPFAM" id="SSF47413">
    <property type="entry name" value="lambda repressor-like DNA-binding domains"/>
    <property type="match status" value="1"/>
</dbReference>
<feature type="region of interest" description="Disordered" evidence="4">
    <location>
        <begin position="15"/>
        <end position="35"/>
    </location>
</feature>
<organism evidence="6 7">
    <name type="scientific">Sinorhizobium americanum</name>
    <dbReference type="NCBI Taxonomy" id="194963"/>
    <lineage>
        <taxon>Bacteria</taxon>
        <taxon>Pseudomonadati</taxon>
        <taxon>Pseudomonadota</taxon>
        <taxon>Alphaproteobacteria</taxon>
        <taxon>Hyphomicrobiales</taxon>
        <taxon>Rhizobiaceae</taxon>
        <taxon>Sinorhizobium/Ensifer group</taxon>
        <taxon>Sinorhizobium</taxon>
    </lineage>
</organism>
<dbReference type="GO" id="GO:0003700">
    <property type="term" value="F:DNA-binding transcription factor activity"/>
    <property type="evidence" value="ECO:0007669"/>
    <property type="project" value="TreeGrafter"/>
</dbReference>
<dbReference type="PANTHER" id="PTHR30146:SF147">
    <property type="entry name" value="HTH-TYPE TRANSCRIPTIONAL REGULATOR DEGA"/>
    <property type="match status" value="1"/>
</dbReference>
<dbReference type="InterPro" id="IPR028082">
    <property type="entry name" value="Peripla_BP_I"/>
</dbReference>
<evidence type="ECO:0000313" key="6">
    <source>
        <dbReference type="EMBL" id="TCN22826.1"/>
    </source>
</evidence>
<dbReference type="AlphaFoldDB" id="A0A4R2B8B9"/>
<dbReference type="InterPro" id="IPR046335">
    <property type="entry name" value="LacI/GalR-like_sensor"/>
</dbReference>
<dbReference type="Gene3D" id="1.10.260.40">
    <property type="entry name" value="lambda repressor-like DNA-binding domains"/>
    <property type="match status" value="1"/>
</dbReference>
<keyword evidence="3" id="KW-0804">Transcription</keyword>
<dbReference type="PANTHER" id="PTHR30146">
    <property type="entry name" value="LACI-RELATED TRANSCRIPTIONAL REPRESSOR"/>
    <property type="match status" value="1"/>
</dbReference>
<dbReference type="PROSITE" id="PS50932">
    <property type="entry name" value="HTH_LACI_2"/>
    <property type="match status" value="1"/>
</dbReference>
<gene>
    <name evidence="6" type="ORF">EV184_12371</name>
</gene>
<dbReference type="Pfam" id="PF00356">
    <property type="entry name" value="LacI"/>
    <property type="match status" value="1"/>
</dbReference>
<evidence type="ECO:0000256" key="2">
    <source>
        <dbReference type="ARBA" id="ARBA00023125"/>
    </source>
</evidence>
<name>A0A4R2B8B9_9HYPH</name>
<dbReference type="InterPro" id="IPR010982">
    <property type="entry name" value="Lambda_DNA-bd_dom_sf"/>
</dbReference>
<accession>A0A4R2B8B9</accession>
<evidence type="ECO:0000313" key="7">
    <source>
        <dbReference type="Proteomes" id="UP000295043"/>
    </source>
</evidence>
<evidence type="ECO:0000256" key="4">
    <source>
        <dbReference type="SAM" id="MobiDB-lite"/>
    </source>
</evidence>
<evidence type="ECO:0000256" key="1">
    <source>
        <dbReference type="ARBA" id="ARBA00023015"/>
    </source>
</evidence>
<comment type="caution">
    <text evidence="6">The sequence shown here is derived from an EMBL/GenBank/DDBJ whole genome shotgun (WGS) entry which is preliminary data.</text>
</comment>
<dbReference type="SMART" id="SM00354">
    <property type="entry name" value="HTH_LACI"/>
    <property type="match status" value="1"/>
</dbReference>
<dbReference type="SUPFAM" id="SSF53822">
    <property type="entry name" value="Periplasmic binding protein-like I"/>
    <property type="match status" value="1"/>
</dbReference>